<feature type="compositionally biased region" description="Polar residues" evidence="1">
    <location>
        <begin position="110"/>
        <end position="134"/>
    </location>
</feature>
<evidence type="ECO:0000313" key="3">
    <source>
        <dbReference type="Proteomes" id="UP001141806"/>
    </source>
</evidence>
<gene>
    <name evidence="2" type="ORF">NE237_021038</name>
</gene>
<dbReference type="PANTHER" id="PTHR34191:SF30">
    <property type="entry name" value="STRESS-INDUCED PROTEIN KIN2-LIKE"/>
    <property type="match status" value="1"/>
</dbReference>
<dbReference type="InterPro" id="IPR039624">
    <property type="entry name" value="LEA1/2/D7/KIN2"/>
</dbReference>
<evidence type="ECO:0000256" key="1">
    <source>
        <dbReference type="SAM" id="MobiDB-lite"/>
    </source>
</evidence>
<organism evidence="2 3">
    <name type="scientific">Protea cynaroides</name>
    <dbReference type="NCBI Taxonomy" id="273540"/>
    <lineage>
        <taxon>Eukaryota</taxon>
        <taxon>Viridiplantae</taxon>
        <taxon>Streptophyta</taxon>
        <taxon>Embryophyta</taxon>
        <taxon>Tracheophyta</taxon>
        <taxon>Spermatophyta</taxon>
        <taxon>Magnoliopsida</taxon>
        <taxon>Proteales</taxon>
        <taxon>Proteaceae</taxon>
        <taxon>Protea</taxon>
    </lineage>
</organism>
<dbReference type="PANTHER" id="PTHR34191">
    <property type="entry name" value="LATE EMBRYOGENESIS ABUNDANT PROTEIN (LEA) FAMILY PROTEIN"/>
    <property type="match status" value="1"/>
</dbReference>
<dbReference type="AlphaFoldDB" id="A0A9Q0K4H7"/>
<protein>
    <submittedName>
        <fullName evidence="2">Uncharacterized protein</fullName>
    </submittedName>
</protein>
<feature type="region of interest" description="Disordered" evidence="1">
    <location>
        <begin position="75"/>
        <end position="156"/>
    </location>
</feature>
<feature type="compositionally biased region" description="Low complexity" evidence="1">
    <location>
        <begin position="75"/>
        <end position="89"/>
    </location>
</feature>
<accession>A0A9Q0K4H7</accession>
<name>A0A9Q0K4H7_9MAGN</name>
<proteinExistence type="predicted"/>
<sequence>MKPYVVQSVMDLKLAFFMELCSTQSIAAFGGVIKNYQGQVLMVLAEFMGAGMNFIAELQGNQQSSVQISSSFSFKSLSSSNNSLSSSSSTNENDEEGAAAAVLTIEAEEANTNQMMDKASNAAQSAKESCQEAGTQMKAKAQGAMDSAKDAMGMKK</sequence>
<keyword evidence="3" id="KW-1185">Reference proteome</keyword>
<evidence type="ECO:0000313" key="2">
    <source>
        <dbReference type="EMBL" id="KAJ4961128.1"/>
    </source>
</evidence>
<dbReference type="Proteomes" id="UP001141806">
    <property type="component" value="Unassembled WGS sequence"/>
</dbReference>
<reference evidence="2" key="1">
    <citation type="journal article" date="2023" name="Plant J.">
        <title>The genome of the king protea, Protea cynaroides.</title>
        <authorList>
            <person name="Chang J."/>
            <person name="Duong T.A."/>
            <person name="Schoeman C."/>
            <person name="Ma X."/>
            <person name="Roodt D."/>
            <person name="Barker N."/>
            <person name="Li Z."/>
            <person name="Van de Peer Y."/>
            <person name="Mizrachi E."/>
        </authorList>
    </citation>
    <scope>NUCLEOTIDE SEQUENCE</scope>
    <source>
        <tissue evidence="2">Young leaves</tissue>
    </source>
</reference>
<comment type="caution">
    <text evidence="2">The sequence shown here is derived from an EMBL/GenBank/DDBJ whole genome shotgun (WGS) entry which is preliminary data.</text>
</comment>
<dbReference type="EMBL" id="JAMYWD010000009">
    <property type="protein sequence ID" value="KAJ4961128.1"/>
    <property type="molecule type" value="Genomic_DNA"/>
</dbReference>
<dbReference type="OrthoDB" id="1736743at2759"/>
<feature type="compositionally biased region" description="Basic and acidic residues" evidence="1">
    <location>
        <begin position="147"/>
        <end position="156"/>
    </location>
</feature>